<name>A0ABP0VIB3_9BRYO</name>
<sequence>MNGVEVDLSDPTTWKYYLNISGQYHSTDTVMTIVSLDTKTVVNFTTAMLASSPRTQAAYVIDSSYYTALCAVYPTQVDLIKSIIYPVDIYQAIAASDFTLIGWGNGYLEAGEQDAILYELNRHIAYVSTKWYGAYFSYEAYYVWAFWGMFWYSLSTTIFTARLKYLHTASANSFHIWSYLQSNGIGDYSDILTQEQALFLYRNIDYIKQNGGKQSNLVLLVNKLLNSLNVGLVGKTIYMNTATNAAICDWVPEFVSTIIPTINSQSLTIVPPETMTDINLELVGSGLDISSAADYVARQQTTISRTPLNTLPTKLVEIQKLGADQKYGGVLITFILDTLVSMIVTGRYAPVVDITDPTTKISISLSGKDALALYYYAVQRVTRNTVIDLPTIYMPSAAFQYNLTPSSIPESFVYKGYVYPTRSYLDVNFLLTGLTYPTETITDPDVFGDLVANLFSVLIGYIRYSRTEANAISLNMFLSYCQDYILQTTPYTIALSSATTYTAWASGLGLTSLLAQLDAMADYTDPYTALATAIATALVPETNPIYAMYAYTSNDTDNIYDRIKSLFEQLCSYNIAFLDTNRTNTWWFLTERIVYDFPSITDQTTIAQIPMMPPGPLSLFDTLEINDQISQKDFNAITTDTVTIDIEEVGDTIHFTQTDVLPHQLATALTDTSMGNTDTITIAFTDLLQAGLLSVTTTGVD</sequence>
<reference evidence="1" key="1">
    <citation type="submission" date="2024-02" db="EMBL/GenBank/DDBJ databases">
        <authorList>
            <consortium name="ELIXIR-Norway"/>
            <consortium name="Elixir Norway"/>
        </authorList>
    </citation>
    <scope>NUCLEOTIDE SEQUENCE</scope>
</reference>
<dbReference type="EMBL" id="CAXAQS010000993">
    <property type="protein sequence ID" value="CAK9254164.1"/>
    <property type="molecule type" value="Genomic_DNA"/>
</dbReference>
<evidence type="ECO:0000313" key="1">
    <source>
        <dbReference type="EMBL" id="CAK9254164.1"/>
    </source>
</evidence>
<gene>
    <name evidence="1" type="ORF">CSSPJE1EN1_LOCUS29542</name>
</gene>
<proteinExistence type="predicted"/>
<keyword evidence="2" id="KW-1185">Reference proteome</keyword>
<comment type="caution">
    <text evidence="1">The sequence shown here is derived from an EMBL/GenBank/DDBJ whole genome shotgun (WGS) entry which is preliminary data.</text>
</comment>
<evidence type="ECO:0000313" key="2">
    <source>
        <dbReference type="Proteomes" id="UP001497444"/>
    </source>
</evidence>
<dbReference type="Proteomes" id="UP001497444">
    <property type="component" value="Unassembled WGS sequence"/>
</dbReference>
<organism evidence="1 2">
    <name type="scientific">Sphagnum jensenii</name>
    <dbReference type="NCBI Taxonomy" id="128206"/>
    <lineage>
        <taxon>Eukaryota</taxon>
        <taxon>Viridiplantae</taxon>
        <taxon>Streptophyta</taxon>
        <taxon>Embryophyta</taxon>
        <taxon>Bryophyta</taxon>
        <taxon>Sphagnophytina</taxon>
        <taxon>Sphagnopsida</taxon>
        <taxon>Sphagnales</taxon>
        <taxon>Sphagnaceae</taxon>
        <taxon>Sphagnum</taxon>
    </lineage>
</organism>
<protein>
    <submittedName>
        <fullName evidence="1">Uncharacterized protein</fullName>
    </submittedName>
</protein>
<accession>A0ABP0VIB3</accession>